<dbReference type="AlphaFoldDB" id="A0A6M4H8A5"/>
<reference evidence="1 2" key="1">
    <citation type="submission" date="2020-04" db="EMBL/GenBank/DDBJ databases">
        <title>Usitatibacter rugosus gen. nov., sp. nov. and Usitatibacter palustris sp. nov., novel members of Usitatibacteraceae fam. nov. within the order Nitrosomonadales isolated from soil.</title>
        <authorList>
            <person name="Huber K.J."/>
            <person name="Neumann-Schaal M."/>
            <person name="Geppert A."/>
            <person name="Luckner M."/>
            <person name="Wanner G."/>
            <person name="Overmann J."/>
        </authorList>
    </citation>
    <scope>NUCLEOTIDE SEQUENCE [LARGE SCALE GENOMIC DNA]</scope>
    <source>
        <strain evidence="1 2">Swamp67</strain>
    </source>
</reference>
<accession>A0A6M4H8A5</accession>
<dbReference type="EMBL" id="CP053073">
    <property type="protein sequence ID" value="QJR15929.1"/>
    <property type="molecule type" value="Genomic_DNA"/>
</dbReference>
<dbReference type="Proteomes" id="UP000503096">
    <property type="component" value="Chromosome"/>
</dbReference>
<dbReference type="InParanoid" id="A0A6M4H8A5"/>
<gene>
    <name evidence="1" type="ORF">DSM104440_02756</name>
</gene>
<dbReference type="InterPro" id="IPR003615">
    <property type="entry name" value="HNH_nuc"/>
</dbReference>
<dbReference type="CDD" id="cd00085">
    <property type="entry name" value="HNHc"/>
    <property type="match status" value="1"/>
</dbReference>
<organism evidence="1 2">
    <name type="scientific">Usitatibacter palustris</name>
    <dbReference type="NCBI Taxonomy" id="2732487"/>
    <lineage>
        <taxon>Bacteria</taxon>
        <taxon>Pseudomonadati</taxon>
        <taxon>Pseudomonadota</taxon>
        <taxon>Betaproteobacteria</taxon>
        <taxon>Nitrosomonadales</taxon>
        <taxon>Usitatibacteraceae</taxon>
        <taxon>Usitatibacter</taxon>
    </lineage>
</organism>
<evidence type="ECO:0000313" key="1">
    <source>
        <dbReference type="EMBL" id="QJR15929.1"/>
    </source>
</evidence>
<evidence type="ECO:0008006" key="3">
    <source>
        <dbReference type="Google" id="ProtNLM"/>
    </source>
</evidence>
<name>A0A6M4H8A5_9PROT</name>
<dbReference type="Gene3D" id="1.10.30.50">
    <property type="match status" value="1"/>
</dbReference>
<proteinExistence type="predicted"/>
<protein>
    <recommendedName>
        <fullName evidence="3">HNH endonuclease</fullName>
    </recommendedName>
</protein>
<dbReference type="KEGG" id="upl:DSM104440_02756"/>
<evidence type="ECO:0000313" key="2">
    <source>
        <dbReference type="Proteomes" id="UP000503096"/>
    </source>
</evidence>
<keyword evidence="2" id="KW-1185">Reference proteome</keyword>
<sequence>MSLHEHMNLLEDLKRAAWARTSPVAGQMNSWEFRKDCLGNLVRYNDYGKRNSPFGWELDQIVPRSVGGTADPDNLQALHWKANAARSDNIPQGLLSRTNAVAKAA</sequence>
<dbReference type="RefSeq" id="WP_171163635.1">
    <property type="nucleotide sequence ID" value="NZ_CP053073.1"/>
</dbReference>